<dbReference type="EMBL" id="WQLA01000004">
    <property type="protein sequence ID" value="MVN91774.1"/>
    <property type="molecule type" value="Genomic_DNA"/>
</dbReference>
<reference evidence="3 4" key="1">
    <citation type="submission" date="2019-12" db="EMBL/GenBank/DDBJ databases">
        <title>Mucilaginibacter sp. HME9299 genome sequencing and assembly.</title>
        <authorList>
            <person name="Kang H."/>
            <person name="Kim H."/>
            <person name="Joh K."/>
        </authorList>
    </citation>
    <scope>NUCLEOTIDE SEQUENCE [LARGE SCALE GENOMIC DNA]</scope>
    <source>
        <strain evidence="3 4">HME9299</strain>
    </source>
</reference>
<dbReference type="InterPro" id="IPR032466">
    <property type="entry name" value="Metal_Hydrolase"/>
</dbReference>
<keyword evidence="3" id="KW-0378">Hydrolase</keyword>
<evidence type="ECO:0000259" key="2">
    <source>
        <dbReference type="Pfam" id="PF01979"/>
    </source>
</evidence>
<evidence type="ECO:0000313" key="3">
    <source>
        <dbReference type="EMBL" id="MVN91774.1"/>
    </source>
</evidence>
<dbReference type="SUPFAM" id="SSF51338">
    <property type="entry name" value="Composite domain of metallo-dependent hydrolases"/>
    <property type="match status" value="1"/>
</dbReference>
<gene>
    <name evidence="3" type="ORF">GO816_11610</name>
</gene>
<feature type="signal peptide" evidence="1">
    <location>
        <begin position="1"/>
        <end position="23"/>
    </location>
</feature>
<accession>A0A6I4IQV0</accession>
<dbReference type="InterPro" id="IPR006680">
    <property type="entry name" value="Amidohydro-rel"/>
</dbReference>
<organism evidence="3 4">
    <name type="scientific">Mucilaginibacter aquatilis</name>
    <dbReference type="NCBI Taxonomy" id="1517760"/>
    <lineage>
        <taxon>Bacteria</taxon>
        <taxon>Pseudomonadati</taxon>
        <taxon>Bacteroidota</taxon>
        <taxon>Sphingobacteriia</taxon>
        <taxon>Sphingobacteriales</taxon>
        <taxon>Sphingobacteriaceae</taxon>
        <taxon>Mucilaginibacter</taxon>
    </lineage>
</organism>
<dbReference type="OrthoDB" id="9797498at2"/>
<dbReference type="AlphaFoldDB" id="A0A6I4IQV0"/>
<sequence>MKNKLLALRFTTALIISFLTTTAQSIKQYNVYKLEKSIGKEVVRFSTPGDLTDLSTQIETKDRGTVMKLSASISFTTGGIKYSSKGNTSRFKTESIDTTVTIKNGFPLTNNGSIALRKSLIDFWKQQGKPQFIINALTGAKISIELLDFENNQLEGSKLNVYKINSGLDELLWLDAQNNAVFLSYCDSEGDKREVIDAKYERFFSDLNQKSNSVLLNTVLSNKSLKGQQHKVIAITGGNIIDVVDNGNVITNSLLVLKDGKISYVGVYDKSAIPANAKLIDATGKYIIPGLWNMHAHLFHPEYLKKELLSGVTSVRDMGNEFDNSVLLLKQANSPDSFIPHVYSAGLIDGKSENSLGTVFASSKQEIEKNIKRYYDAGFNQIKVYTYVKKNDFNTIVKEASKYNMPVVGHLPFGYTLSSFINNGMNSISHVHYFMNSLKWGGNLKEDNKSLLETLLSQRIYVDPTLNVYNLTGDVKLPYYSKIVKLLFDYGIPIVAGTDNEGTIADELNNYVNAGMSPLQAIRSATIVPATVMKTHTLAGSIEKGKQSDVVILNANPLLDIRNLKQINTVVKGEWVINPN</sequence>
<dbReference type="Gene3D" id="3.30.110.90">
    <property type="entry name" value="Amidohydrolase"/>
    <property type="match status" value="1"/>
</dbReference>
<evidence type="ECO:0000256" key="1">
    <source>
        <dbReference type="SAM" id="SignalP"/>
    </source>
</evidence>
<dbReference type="Gene3D" id="2.30.40.10">
    <property type="entry name" value="Urease, subunit C, domain 1"/>
    <property type="match status" value="1"/>
</dbReference>
<dbReference type="PANTHER" id="PTHR43135">
    <property type="entry name" value="ALPHA-D-RIBOSE 1-METHYLPHOSPHONATE 5-TRIPHOSPHATE DIPHOSPHATASE"/>
    <property type="match status" value="1"/>
</dbReference>
<dbReference type="SUPFAM" id="SSF51556">
    <property type="entry name" value="Metallo-dependent hydrolases"/>
    <property type="match status" value="1"/>
</dbReference>
<dbReference type="InterPro" id="IPR051781">
    <property type="entry name" value="Metallo-dep_Hydrolase"/>
</dbReference>
<name>A0A6I4IQV0_9SPHI</name>
<feature type="chain" id="PRO_5026339981" evidence="1">
    <location>
        <begin position="24"/>
        <end position="580"/>
    </location>
</feature>
<dbReference type="Proteomes" id="UP000434850">
    <property type="component" value="Unassembled WGS sequence"/>
</dbReference>
<dbReference type="RefSeq" id="WP_157542100.1">
    <property type="nucleotide sequence ID" value="NZ_WQLA01000004.1"/>
</dbReference>
<dbReference type="GO" id="GO:0016810">
    <property type="term" value="F:hydrolase activity, acting on carbon-nitrogen (but not peptide) bonds"/>
    <property type="evidence" value="ECO:0007669"/>
    <property type="project" value="InterPro"/>
</dbReference>
<proteinExistence type="predicted"/>
<keyword evidence="1" id="KW-0732">Signal</keyword>
<protein>
    <submittedName>
        <fullName evidence="3">Amidohydrolase family protein</fullName>
    </submittedName>
</protein>
<comment type="caution">
    <text evidence="3">The sequence shown here is derived from an EMBL/GenBank/DDBJ whole genome shotgun (WGS) entry which is preliminary data.</text>
</comment>
<dbReference type="Gene3D" id="3.40.50.10910">
    <property type="entry name" value="Amidohydrolase"/>
    <property type="match status" value="1"/>
</dbReference>
<dbReference type="Gene3D" id="1.20.58.520">
    <property type="entry name" value="Amidohydrolase"/>
    <property type="match status" value="1"/>
</dbReference>
<dbReference type="Pfam" id="PF01979">
    <property type="entry name" value="Amidohydro_1"/>
    <property type="match status" value="1"/>
</dbReference>
<evidence type="ECO:0000313" key="4">
    <source>
        <dbReference type="Proteomes" id="UP000434850"/>
    </source>
</evidence>
<dbReference type="InterPro" id="IPR011059">
    <property type="entry name" value="Metal-dep_hydrolase_composite"/>
</dbReference>
<feature type="domain" description="Amidohydrolase-related" evidence="2">
    <location>
        <begin position="286"/>
        <end position="576"/>
    </location>
</feature>
<dbReference type="PANTHER" id="PTHR43135:SF3">
    <property type="entry name" value="ALPHA-D-RIBOSE 1-METHYLPHOSPHONATE 5-TRIPHOSPHATE DIPHOSPHATASE"/>
    <property type="match status" value="1"/>
</dbReference>
<keyword evidence="4" id="KW-1185">Reference proteome</keyword>